<organism evidence="1">
    <name type="scientific">Anguilla anguilla</name>
    <name type="common">European freshwater eel</name>
    <name type="synonym">Muraena anguilla</name>
    <dbReference type="NCBI Taxonomy" id="7936"/>
    <lineage>
        <taxon>Eukaryota</taxon>
        <taxon>Metazoa</taxon>
        <taxon>Chordata</taxon>
        <taxon>Craniata</taxon>
        <taxon>Vertebrata</taxon>
        <taxon>Euteleostomi</taxon>
        <taxon>Actinopterygii</taxon>
        <taxon>Neopterygii</taxon>
        <taxon>Teleostei</taxon>
        <taxon>Anguilliformes</taxon>
        <taxon>Anguillidae</taxon>
        <taxon>Anguilla</taxon>
    </lineage>
</organism>
<protein>
    <submittedName>
        <fullName evidence="1">Uncharacterized protein</fullName>
    </submittedName>
</protein>
<accession>A0A0E9UVY9</accession>
<dbReference type="EMBL" id="GBXM01039237">
    <property type="protein sequence ID" value="JAH69340.1"/>
    <property type="molecule type" value="Transcribed_RNA"/>
</dbReference>
<reference evidence="1" key="2">
    <citation type="journal article" date="2015" name="Fish Shellfish Immunol.">
        <title>Early steps in the European eel (Anguilla anguilla)-Vibrio vulnificus interaction in the gills: Role of the RtxA13 toxin.</title>
        <authorList>
            <person name="Callol A."/>
            <person name="Pajuelo D."/>
            <person name="Ebbesson L."/>
            <person name="Teles M."/>
            <person name="MacKenzie S."/>
            <person name="Amaro C."/>
        </authorList>
    </citation>
    <scope>NUCLEOTIDE SEQUENCE</scope>
</reference>
<name>A0A0E9UVY9_ANGAN</name>
<evidence type="ECO:0000313" key="1">
    <source>
        <dbReference type="EMBL" id="JAH69340.1"/>
    </source>
</evidence>
<proteinExistence type="predicted"/>
<sequence>MILLQIRVCIRSHKY</sequence>
<reference evidence="1" key="1">
    <citation type="submission" date="2014-11" db="EMBL/GenBank/DDBJ databases">
        <authorList>
            <person name="Amaro Gonzalez C."/>
        </authorList>
    </citation>
    <scope>NUCLEOTIDE SEQUENCE</scope>
</reference>